<evidence type="ECO:0000256" key="1">
    <source>
        <dbReference type="SAM" id="MobiDB-lite"/>
    </source>
</evidence>
<reference evidence="2" key="1">
    <citation type="journal article" date="2005" name="PLoS Biol.">
        <title>The genomes of Oryza sativa: a history of duplications.</title>
        <authorList>
            <person name="Yu J."/>
            <person name="Wang J."/>
            <person name="Lin W."/>
            <person name="Li S."/>
            <person name="Li H."/>
            <person name="Zhou J."/>
            <person name="Ni P."/>
            <person name="Dong W."/>
            <person name="Hu S."/>
            <person name="Zeng C."/>
            <person name="Zhang J."/>
            <person name="Zhang Y."/>
            <person name="Li R."/>
            <person name="Xu Z."/>
            <person name="Li S."/>
            <person name="Li X."/>
            <person name="Zheng H."/>
            <person name="Cong L."/>
            <person name="Lin L."/>
            <person name="Yin J."/>
            <person name="Geng J."/>
            <person name="Li G."/>
            <person name="Shi J."/>
            <person name="Liu J."/>
            <person name="Lv H."/>
            <person name="Li J."/>
            <person name="Wang J."/>
            <person name="Deng Y."/>
            <person name="Ran L."/>
            <person name="Shi X."/>
            <person name="Wang X."/>
            <person name="Wu Q."/>
            <person name="Li C."/>
            <person name="Ren X."/>
            <person name="Wang J."/>
            <person name="Wang X."/>
            <person name="Li D."/>
            <person name="Liu D."/>
            <person name="Zhang X."/>
            <person name="Ji Z."/>
            <person name="Zhao W."/>
            <person name="Sun Y."/>
            <person name="Zhang Z."/>
            <person name="Bao J."/>
            <person name="Han Y."/>
            <person name="Dong L."/>
            <person name="Ji J."/>
            <person name="Chen P."/>
            <person name="Wu S."/>
            <person name="Liu J."/>
            <person name="Xiao Y."/>
            <person name="Bu D."/>
            <person name="Tan J."/>
            <person name="Yang L."/>
            <person name="Ye C."/>
            <person name="Zhang J."/>
            <person name="Xu J."/>
            <person name="Zhou Y."/>
            <person name="Yu Y."/>
            <person name="Zhang B."/>
            <person name="Zhuang S."/>
            <person name="Wei H."/>
            <person name="Liu B."/>
            <person name="Lei M."/>
            <person name="Yu H."/>
            <person name="Li Y."/>
            <person name="Xu H."/>
            <person name="Wei S."/>
            <person name="He X."/>
            <person name="Fang L."/>
            <person name="Zhang Z."/>
            <person name="Zhang Y."/>
            <person name="Huang X."/>
            <person name="Su Z."/>
            <person name="Tong W."/>
            <person name="Li J."/>
            <person name="Tong Z."/>
            <person name="Li S."/>
            <person name="Ye J."/>
            <person name="Wang L."/>
            <person name="Fang L."/>
            <person name="Lei T."/>
            <person name="Chen C."/>
            <person name="Chen H."/>
            <person name="Xu Z."/>
            <person name="Li H."/>
            <person name="Huang H."/>
            <person name="Zhang F."/>
            <person name="Xu H."/>
            <person name="Li N."/>
            <person name="Zhao C."/>
            <person name="Li S."/>
            <person name="Dong L."/>
            <person name="Huang Y."/>
            <person name="Li L."/>
            <person name="Xi Y."/>
            <person name="Qi Q."/>
            <person name="Li W."/>
            <person name="Zhang B."/>
            <person name="Hu W."/>
            <person name="Zhang Y."/>
            <person name="Tian X."/>
            <person name="Jiao Y."/>
            <person name="Liang X."/>
            <person name="Jin J."/>
            <person name="Gao L."/>
            <person name="Zheng W."/>
            <person name="Hao B."/>
            <person name="Liu S."/>
            <person name="Wang W."/>
            <person name="Yuan L."/>
            <person name="Cao M."/>
            <person name="McDermott J."/>
            <person name="Samudrala R."/>
            <person name="Wang J."/>
            <person name="Wong G.K."/>
            <person name="Yang H."/>
        </authorList>
    </citation>
    <scope>NUCLEOTIDE SEQUENCE [LARGE SCALE GENOMIC DNA]</scope>
</reference>
<dbReference type="EMBL" id="CM000144">
    <property type="protein sequence ID" value="EEE67028.1"/>
    <property type="molecule type" value="Genomic_DNA"/>
</dbReference>
<evidence type="ECO:0000313" key="2">
    <source>
        <dbReference type="EMBL" id="EEE67028.1"/>
    </source>
</evidence>
<name>B9FWU1_ORYSJ</name>
<reference evidence="2" key="2">
    <citation type="submission" date="2008-12" db="EMBL/GenBank/DDBJ databases">
        <title>Improved gene annotation of the rice (Oryza sativa) genomes.</title>
        <authorList>
            <person name="Wang J."/>
            <person name="Li R."/>
            <person name="Fan W."/>
            <person name="Huang Q."/>
            <person name="Zhang J."/>
            <person name="Zhou Y."/>
            <person name="Hu Y."/>
            <person name="Zi S."/>
            <person name="Li J."/>
            <person name="Ni P."/>
            <person name="Zheng H."/>
            <person name="Zhang Y."/>
            <person name="Zhao M."/>
            <person name="Hao Q."/>
            <person name="McDermott J."/>
            <person name="Samudrala R."/>
            <person name="Kristiansen K."/>
            <person name="Wong G.K.-S."/>
        </authorList>
    </citation>
    <scope>NUCLEOTIDE SEQUENCE</scope>
</reference>
<feature type="compositionally biased region" description="Low complexity" evidence="1">
    <location>
        <begin position="255"/>
        <end position="268"/>
    </location>
</feature>
<proteinExistence type="predicted"/>
<feature type="region of interest" description="Disordered" evidence="1">
    <location>
        <begin position="251"/>
        <end position="292"/>
    </location>
</feature>
<gene>
    <name evidence="2" type="ORF">OsJ_23962</name>
</gene>
<accession>B9FWU1</accession>
<dbReference type="AlphaFoldDB" id="B9FWU1"/>
<dbReference type="Proteomes" id="UP000007752">
    <property type="component" value="Chromosome 7"/>
</dbReference>
<protein>
    <submittedName>
        <fullName evidence="2">Uncharacterized protein</fullName>
    </submittedName>
</protein>
<sequence length="323" mass="35544">MAECETRMVLQSFKGRGGPLKPVGPDQYSDAQKSVVGLADKMQSWTSNEVPKEYEYGKPFLPFNLMCELPWPMRLMHEWYLRASELGLGMITVHVPEGAFKDGPNANFAFSFKDLHALFKMDKMDINLVVDDAVATLLVEVGDATGGADSDGKPRRLRHLAARRVGEEEGIEGAVLHELVGEQAVASLGAEADEADEVEVVRAADGGHLHPELLLPLSIPSSCFTATTVRFAITPWYTAPYFGLCRHNTHHNAHSHSTSPDTTPSITHLRTPDTLLYSEPPPPRGRLGIPGKQTLMNDVLGSATDRYPLTKLDTLRKQRLEPP</sequence>
<organism evidence="2">
    <name type="scientific">Oryza sativa subsp. japonica</name>
    <name type="common">Rice</name>
    <dbReference type="NCBI Taxonomy" id="39947"/>
    <lineage>
        <taxon>Eukaryota</taxon>
        <taxon>Viridiplantae</taxon>
        <taxon>Streptophyta</taxon>
        <taxon>Embryophyta</taxon>
        <taxon>Tracheophyta</taxon>
        <taxon>Spermatophyta</taxon>
        <taxon>Magnoliopsida</taxon>
        <taxon>Liliopsida</taxon>
        <taxon>Poales</taxon>
        <taxon>Poaceae</taxon>
        <taxon>BOP clade</taxon>
        <taxon>Oryzoideae</taxon>
        <taxon>Oryzeae</taxon>
        <taxon>Oryzinae</taxon>
        <taxon>Oryza</taxon>
        <taxon>Oryza sativa</taxon>
    </lineage>
</organism>